<gene>
    <name evidence="3" type="ORF">NCTC11978_03345</name>
</gene>
<evidence type="ECO:0000313" key="3">
    <source>
        <dbReference type="EMBL" id="STX88328.1"/>
    </source>
</evidence>
<dbReference type="AlphaFoldDB" id="A0A378KKH2"/>
<evidence type="ECO:0000256" key="1">
    <source>
        <dbReference type="SAM" id="MobiDB-lite"/>
    </source>
</evidence>
<name>A0A378KKH2_9GAMM</name>
<keyword evidence="2" id="KW-0812">Transmembrane</keyword>
<dbReference type="Proteomes" id="UP000254033">
    <property type="component" value="Unassembled WGS sequence"/>
</dbReference>
<feature type="region of interest" description="Disordered" evidence="1">
    <location>
        <begin position="1"/>
        <end position="20"/>
    </location>
</feature>
<protein>
    <submittedName>
        <fullName evidence="3">Uncharacterized protein</fullName>
    </submittedName>
</protein>
<keyword evidence="2" id="KW-0472">Membrane</keyword>
<evidence type="ECO:0000313" key="4">
    <source>
        <dbReference type="Proteomes" id="UP000254033"/>
    </source>
</evidence>
<dbReference type="EMBL" id="UGNY01000002">
    <property type="protein sequence ID" value="STX88328.1"/>
    <property type="molecule type" value="Genomic_DNA"/>
</dbReference>
<proteinExistence type="predicted"/>
<dbReference type="RefSeq" id="WP_115176536.1">
    <property type="nucleotide sequence ID" value="NZ_UGNY01000002.1"/>
</dbReference>
<reference evidence="3 4" key="1">
    <citation type="submission" date="2018-06" db="EMBL/GenBank/DDBJ databases">
        <authorList>
            <consortium name="Pathogen Informatics"/>
            <person name="Doyle S."/>
        </authorList>
    </citation>
    <scope>NUCLEOTIDE SEQUENCE [LARGE SCALE GENOMIC DNA]</scope>
    <source>
        <strain evidence="3 4">NCTC11978</strain>
    </source>
</reference>
<evidence type="ECO:0000256" key="2">
    <source>
        <dbReference type="SAM" id="Phobius"/>
    </source>
</evidence>
<keyword evidence="2" id="KW-1133">Transmembrane helix</keyword>
<organism evidence="3 4">
    <name type="scientific">Legionella feeleii</name>
    <dbReference type="NCBI Taxonomy" id="453"/>
    <lineage>
        <taxon>Bacteria</taxon>
        <taxon>Pseudomonadati</taxon>
        <taxon>Pseudomonadota</taxon>
        <taxon>Gammaproteobacteria</taxon>
        <taxon>Legionellales</taxon>
        <taxon>Legionellaceae</taxon>
        <taxon>Legionella</taxon>
    </lineage>
</organism>
<accession>A0A378KKH2</accession>
<sequence length="66" mass="7146">MSHDEKNLPEIMSDEPVLQDSTPPSKLPWLIAAGVIVLLVTLAQWGVGRLFSPLTKTGNTETAAPY</sequence>
<feature type="transmembrane region" description="Helical" evidence="2">
    <location>
        <begin position="27"/>
        <end position="47"/>
    </location>
</feature>